<dbReference type="AlphaFoldDB" id="A0A8J3N462"/>
<gene>
    <name evidence="2" type="ORF">KSF_079150</name>
</gene>
<dbReference type="PANTHER" id="PTHR43794:SF5">
    <property type="entry name" value="CHLOROHYDROLASE FAMILY PROTEIN"/>
    <property type="match status" value="1"/>
</dbReference>
<dbReference type="Gene3D" id="2.30.40.10">
    <property type="entry name" value="Urease, subunit C, domain 1"/>
    <property type="match status" value="1"/>
</dbReference>
<dbReference type="InterPro" id="IPR011059">
    <property type="entry name" value="Metal-dep_hydrolase_composite"/>
</dbReference>
<dbReference type="InterPro" id="IPR032466">
    <property type="entry name" value="Metal_Hydrolase"/>
</dbReference>
<dbReference type="SUPFAM" id="SSF51556">
    <property type="entry name" value="Metallo-dependent hydrolases"/>
    <property type="match status" value="1"/>
</dbReference>
<dbReference type="GO" id="GO:0016810">
    <property type="term" value="F:hydrolase activity, acting on carbon-nitrogen (but not peptide) bonds"/>
    <property type="evidence" value="ECO:0007669"/>
    <property type="project" value="InterPro"/>
</dbReference>
<evidence type="ECO:0000259" key="1">
    <source>
        <dbReference type="Pfam" id="PF01979"/>
    </source>
</evidence>
<keyword evidence="3" id="KW-1185">Reference proteome</keyword>
<sequence>MQYTEQLNRSSLPDNEAPHTLIRGCALLSPYESGRLHYDQDILIVGNRIQAVGPSGTLEYNPFRLDRILSGKGRLVMPGLVNSHTHSLENLLHATSPSLPLELWLIPLFSTPVEWTPNFVYLSALLGAIEMLKSGTTAVLDHLWTHAGVELAYLDATMQAYSDAGIRATVAPSIEDQDLVLEEGPHYGIEFPEHPFIQRFDLWPSIDRQMNTLGDFMSIWHDAEEGRLRCMPGPSGIHWCSPNLLQRCQELAQQYKTGMHLHAVETELQAAVIRKQLGQGGIAYLDKMGVLQPGTSLAHAIWLEDGDLNLLAKTGATVVHNPVSNLRLGSGRFPFIEALNQGVSVALGSDGSASNDRQNMFDVLKLTGLIHNHPNEDYKKWPRPVEILESATQGGAAALGRSGEVGEIQPGQLADLVLLDLEATPFVPLRDACLHLVYCENGSSVDTVIVNGNVVVEGGTITTVDEQAIRDEIREQCDVVWPGFSAQLDNEDNTREVLARLDTLRRLVLHREE</sequence>
<dbReference type="InterPro" id="IPR050287">
    <property type="entry name" value="MTA/SAH_deaminase"/>
</dbReference>
<dbReference type="SUPFAM" id="SSF51338">
    <property type="entry name" value="Composite domain of metallo-dependent hydrolases"/>
    <property type="match status" value="1"/>
</dbReference>
<protein>
    <submittedName>
        <fullName evidence="2">N-ethylammeline chlorohydrolase</fullName>
    </submittedName>
</protein>
<dbReference type="EMBL" id="BNJK01000002">
    <property type="protein sequence ID" value="GHO97867.1"/>
    <property type="molecule type" value="Genomic_DNA"/>
</dbReference>
<dbReference type="Proteomes" id="UP000597444">
    <property type="component" value="Unassembled WGS sequence"/>
</dbReference>
<reference evidence="2" key="1">
    <citation type="submission" date="2020-10" db="EMBL/GenBank/DDBJ databases">
        <title>Taxonomic study of unclassified bacteria belonging to the class Ktedonobacteria.</title>
        <authorList>
            <person name="Yabe S."/>
            <person name="Wang C.M."/>
            <person name="Zheng Y."/>
            <person name="Sakai Y."/>
            <person name="Cavaletti L."/>
            <person name="Monciardini P."/>
            <person name="Donadio S."/>
        </authorList>
    </citation>
    <scope>NUCLEOTIDE SEQUENCE</scope>
    <source>
        <strain evidence="2">ID150040</strain>
    </source>
</reference>
<dbReference type="InterPro" id="IPR006680">
    <property type="entry name" value="Amidohydro-rel"/>
</dbReference>
<evidence type="ECO:0000313" key="2">
    <source>
        <dbReference type="EMBL" id="GHO97867.1"/>
    </source>
</evidence>
<feature type="domain" description="Amidohydrolase-related" evidence="1">
    <location>
        <begin position="75"/>
        <end position="455"/>
    </location>
</feature>
<evidence type="ECO:0000313" key="3">
    <source>
        <dbReference type="Proteomes" id="UP000597444"/>
    </source>
</evidence>
<dbReference type="PANTHER" id="PTHR43794">
    <property type="entry name" value="AMINOHYDROLASE SSNA-RELATED"/>
    <property type="match status" value="1"/>
</dbReference>
<organism evidence="2 3">
    <name type="scientific">Reticulibacter mediterranei</name>
    <dbReference type="NCBI Taxonomy" id="2778369"/>
    <lineage>
        <taxon>Bacteria</taxon>
        <taxon>Bacillati</taxon>
        <taxon>Chloroflexota</taxon>
        <taxon>Ktedonobacteria</taxon>
        <taxon>Ktedonobacterales</taxon>
        <taxon>Reticulibacteraceae</taxon>
        <taxon>Reticulibacter</taxon>
    </lineage>
</organism>
<proteinExistence type="predicted"/>
<dbReference type="RefSeq" id="WP_220208641.1">
    <property type="nucleotide sequence ID" value="NZ_BNJK01000002.1"/>
</dbReference>
<comment type="caution">
    <text evidence="2">The sequence shown here is derived from an EMBL/GenBank/DDBJ whole genome shotgun (WGS) entry which is preliminary data.</text>
</comment>
<dbReference type="Gene3D" id="3.20.20.140">
    <property type="entry name" value="Metal-dependent hydrolases"/>
    <property type="match status" value="1"/>
</dbReference>
<name>A0A8J3N462_9CHLR</name>
<dbReference type="CDD" id="cd01298">
    <property type="entry name" value="ATZ_TRZ_like"/>
    <property type="match status" value="1"/>
</dbReference>
<dbReference type="Pfam" id="PF01979">
    <property type="entry name" value="Amidohydro_1"/>
    <property type="match status" value="1"/>
</dbReference>
<accession>A0A8J3N462</accession>